<evidence type="ECO:0000256" key="1">
    <source>
        <dbReference type="ARBA" id="ARBA00004370"/>
    </source>
</evidence>
<reference evidence="7" key="2">
    <citation type="submission" date="2012-10" db="EMBL/GenBank/DDBJ databases">
        <title>Improved high-quality draft of Thermaerobacter subterraneus C21, DSM 13965.</title>
        <authorList>
            <consortium name="DOE Joint Genome Institute"/>
            <person name="Eisen J."/>
            <person name="Huntemann M."/>
            <person name="Wei C.-L."/>
            <person name="Han J."/>
            <person name="Detter J.C."/>
            <person name="Han C."/>
            <person name="Tapia R."/>
            <person name="Chen A."/>
            <person name="Kyrpides N."/>
            <person name="Mavromatis K."/>
            <person name="Markowitz V."/>
            <person name="Szeto E."/>
            <person name="Ivanova N."/>
            <person name="Mikhailova N."/>
            <person name="Ovchinnikova G."/>
            <person name="Pagani I."/>
            <person name="Pati A."/>
            <person name="Goodwin L."/>
            <person name="Nordberg H.P."/>
            <person name="Cantor M.N."/>
            <person name="Hua S.X."/>
            <person name="Woyke T."/>
            <person name="Eisen J."/>
            <person name="Klenk H.-P."/>
        </authorList>
    </citation>
    <scope>NUCLEOTIDE SEQUENCE [LARGE SCALE GENOMIC DNA]</scope>
    <source>
        <strain evidence="7">DSM 13965</strain>
    </source>
</reference>
<dbReference type="EMBL" id="AENY02000002">
    <property type="protein sequence ID" value="EKP95035.1"/>
    <property type="molecule type" value="Genomic_DNA"/>
</dbReference>
<evidence type="ECO:0000256" key="2">
    <source>
        <dbReference type="ARBA" id="ARBA00022692"/>
    </source>
</evidence>
<dbReference type="GO" id="GO:0016020">
    <property type="term" value="C:membrane"/>
    <property type="evidence" value="ECO:0007669"/>
    <property type="project" value="UniProtKB-SubCell"/>
</dbReference>
<dbReference type="AlphaFoldDB" id="K6P1W3"/>
<name>K6P1W3_9FIRM</name>
<gene>
    <name evidence="7" type="ORF">ThesuDRAFT_00761</name>
</gene>
<organism evidence="7 8">
    <name type="scientific">Thermaerobacter subterraneus DSM 13965</name>
    <dbReference type="NCBI Taxonomy" id="867903"/>
    <lineage>
        <taxon>Bacteria</taxon>
        <taxon>Bacillati</taxon>
        <taxon>Bacillota</taxon>
        <taxon>Clostridia</taxon>
        <taxon>Eubacteriales</taxon>
        <taxon>Clostridiales Family XVII. Incertae Sedis</taxon>
        <taxon>Thermaerobacter</taxon>
    </lineage>
</organism>
<evidence type="ECO:0000256" key="4">
    <source>
        <dbReference type="ARBA" id="ARBA00023136"/>
    </source>
</evidence>
<evidence type="ECO:0000313" key="7">
    <source>
        <dbReference type="EMBL" id="EKP95035.1"/>
    </source>
</evidence>
<evidence type="ECO:0000256" key="3">
    <source>
        <dbReference type="ARBA" id="ARBA00022989"/>
    </source>
</evidence>
<proteinExistence type="predicted"/>
<accession>K6P1W3</accession>
<evidence type="ECO:0000256" key="5">
    <source>
        <dbReference type="SAM" id="Phobius"/>
    </source>
</evidence>
<dbReference type="HOGENOM" id="CLU_1668577_0_0_9"/>
<evidence type="ECO:0000259" key="6">
    <source>
        <dbReference type="Pfam" id="PF13664"/>
    </source>
</evidence>
<keyword evidence="3 5" id="KW-1133">Transmembrane helix</keyword>
<feature type="transmembrane region" description="Helical" evidence="5">
    <location>
        <begin position="121"/>
        <end position="146"/>
    </location>
</feature>
<feature type="transmembrane region" description="Helical" evidence="5">
    <location>
        <begin position="39"/>
        <end position="63"/>
    </location>
</feature>
<dbReference type="InterPro" id="IPR025423">
    <property type="entry name" value="TMEM205-like"/>
</dbReference>
<dbReference type="RefSeq" id="WP_006903034.1">
    <property type="nucleotide sequence ID" value="NZ_JH976535.1"/>
</dbReference>
<comment type="subcellular location">
    <subcellularLocation>
        <location evidence="1">Membrane</location>
    </subcellularLocation>
</comment>
<reference evidence="7" key="1">
    <citation type="submission" date="2010-10" db="EMBL/GenBank/DDBJ databases">
        <authorList>
            <consortium name="US DOE Joint Genome Institute (JGI-PGF)"/>
            <person name="Lucas S."/>
            <person name="Copeland A."/>
            <person name="Lapidus A."/>
            <person name="Bruce D."/>
            <person name="Goodwin L."/>
            <person name="Pitluck S."/>
            <person name="Kyrpides N."/>
            <person name="Mavromatis K."/>
            <person name="Detter J.C."/>
            <person name="Han C."/>
            <person name="Land M."/>
            <person name="Hauser L."/>
            <person name="Markowitz V."/>
            <person name="Cheng J.-F."/>
            <person name="Hugenholtz P."/>
            <person name="Woyke T."/>
            <person name="Wu D."/>
            <person name="Pukall R."/>
            <person name="Wahrenburg C."/>
            <person name="Brambilla E."/>
            <person name="Klenk H.-P."/>
            <person name="Eisen J.A."/>
        </authorList>
    </citation>
    <scope>NUCLEOTIDE SEQUENCE [LARGE SCALE GENOMIC DNA]</scope>
    <source>
        <strain evidence="7">DSM 13965</strain>
    </source>
</reference>
<keyword evidence="4 5" id="KW-0472">Membrane</keyword>
<dbReference type="Proteomes" id="UP000005710">
    <property type="component" value="Unassembled WGS sequence"/>
</dbReference>
<feature type="transmembrane region" description="Helical" evidence="5">
    <location>
        <begin position="7"/>
        <end position="27"/>
    </location>
</feature>
<evidence type="ECO:0000313" key="8">
    <source>
        <dbReference type="Proteomes" id="UP000005710"/>
    </source>
</evidence>
<dbReference type="OrthoDB" id="5397209at2"/>
<dbReference type="Pfam" id="PF13664">
    <property type="entry name" value="DUF4149"/>
    <property type="match status" value="1"/>
</dbReference>
<feature type="transmembrane region" description="Helical" evidence="5">
    <location>
        <begin position="84"/>
        <end position="101"/>
    </location>
</feature>
<keyword evidence="8" id="KW-1185">Reference proteome</keyword>
<comment type="caution">
    <text evidence="7">The sequence shown here is derived from an EMBL/GenBank/DDBJ whole genome shotgun (WGS) entry which is preliminary data.</text>
</comment>
<feature type="domain" description="TMEM205-like" evidence="6">
    <location>
        <begin position="12"/>
        <end position="113"/>
    </location>
</feature>
<protein>
    <recommendedName>
        <fullName evidence="6">TMEM205-like domain-containing protein</fullName>
    </recommendedName>
</protein>
<sequence length="161" mass="16943">MARAWRNLYVFLMVAWFGVMVYYTFILTPTLTRAFPGDFGTIVATLFPGYFRLGEVLGLVAALAAWMEFRSQRRQPGGPDAPGAGWRLAAGLMALALVIVNREAVLPAAHAARGTAAFGPLHGISMAVNLATAALALFGGAGGLLAPAASRPGRIAGTNRR</sequence>
<keyword evidence="2 5" id="KW-0812">Transmembrane</keyword>